<feature type="region of interest" description="Disordered" evidence="1">
    <location>
        <begin position="1"/>
        <end position="68"/>
    </location>
</feature>
<evidence type="ECO:0000313" key="4">
    <source>
        <dbReference type="Proteomes" id="UP001418222"/>
    </source>
</evidence>
<dbReference type="GO" id="GO:0005634">
    <property type="term" value="C:nucleus"/>
    <property type="evidence" value="ECO:0007669"/>
    <property type="project" value="TreeGrafter"/>
</dbReference>
<feature type="domain" description="VQ" evidence="2">
    <location>
        <begin position="75"/>
        <end position="101"/>
    </location>
</feature>
<dbReference type="InterPro" id="IPR039607">
    <property type="entry name" value="VQ_8/17/18/20/21/25"/>
</dbReference>
<dbReference type="EMBL" id="JBBWWQ010000004">
    <property type="protein sequence ID" value="KAK8949260.1"/>
    <property type="molecule type" value="Genomic_DNA"/>
</dbReference>
<comment type="caution">
    <text evidence="3">The sequence shown here is derived from an EMBL/GenBank/DDBJ whole genome shotgun (WGS) entry which is preliminary data.</text>
</comment>
<accession>A0AAP0BSD1</accession>
<feature type="compositionally biased region" description="Polar residues" evidence="1">
    <location>
        <begin position="10"/>
        <end position="26"/>
    </location>
</feature>
<dbReference type="AlphaFoldDB" id="A0AAP0BSD1"/>
<dbReference type="Proteomes" id="UP001418222">
    <property type="component" value="Unassembled WGS sequence"/>
</dbReference>
<protein>
    <submittedName>
        <fullName evidence="3">Protein MKS1</fullName>
    </submittedName>
</protein>
<gene>
    <name evidence="3" type="primary">MKS1</name>
    <name evidence="3" type="ORF">KSP39_PZI005912</name>
</gene>
<sequence length="247" mass="26298">MLPPPPPPLISNSQTKSQTLSLTMETSYPPPQKNSPRRELQLQGPRPTPLRVNKDSHKIRKPPLPPPRDPVIIYTISPKVIHVELADFMGLVQRLTGPSTDAANQALSPAAKLATIQSASGLGRSIDLPLDVDLGQLEMDRPTTNPGILSPVPSSLPPVSPGFFSPSYLDPSFLGFLHDLSPAGLLDRRSSPSSASIAAAAVAAETFTSGSSGGRPFFVSPGKFLSSPLIPSPGSAFWDLFNHLKDF</sequence>
<dbReference type="Pfam" id="PF05678">
    <property type="entry name" value="VQ"/>
    <property type="match status" value="1"/>
</dbReference>
<evidence type="ECO:0000259" key="2">
    <source>
        <dbReference type="Pfam" id="PF05678"/>
    </source>
</evidence>
<evidence type="ECO:0000256" key="1">
    <source>
        <dbReference type="SAM" id="MobiDB-lite"/>
    </source>
</evidence>
<reference evidence="3 4" key="1">
    <citation type="journal article" date="2022" name="Nat. Plants">
        <title>Genomes of leafy and leafless Platanthera orchids illuminate the evolution of mycoheterotrophy.</title>
        <authorList>
            <person name="Li M.H."/>
            <person name="Liu K.W."/>
            <person name="Li Z."/>
            <person name="Lu H.C."/>
            <person name="Ye Q.L."/>
            <person name="Zhang D."/>
            <person name="Wang J.Y."/>
            <person name="Li Y.F."/>
            <person name="Zhong Z.M."/>
            <person name="Liu X."/>
            <person name="Yu X."/>
            <person name="Liu D.K."/>
            <person name="Tu X.D."/>
            <person name="Liu B."/>
            <person name="Hao Y."/>
            <person name="Liao X.Y."/>
            <person name="Jiang Y.T."/>
            <person name="Sun W.H."/>
            <person name="Chen J."/>
            <person name="Chen Y.Q."/>
            <person name="Ai Y."/>
            <person name="Zhai J.W."/>
            <person name="Wu S.S."/>
            <person name="Zhou Z."/>
            <person name="Hsiao Y.Y."/>
            <person name="Wu W.L."/>
            <person name="Chen Y.Y."/>
            <person name="Lin Y.F."/>
            <person name="Hsu J.L."/>
            <person name="Li C.Y."/>
            <person name="Wang Z.W."/>
            <person name="Zhao X."/>
            <person name="Zhong W.Y."/>
            <person name="Ma X.K."/>
            <person name="Ma L."/>
            <person name="Huang J."/>
            <person name="Chen G.Z."/>
            <person name="Huang M.Z."/>
            <person name="Huang L."/>
            <person name="Peng D.H."/>
            <person name="Luo Y.B."/>
            <person name="Zou S.Q."/>
            <person name="Chen S.P."/>
            <person name="Lan S."/>
            <person name="Tsai W.C."/>
            <person name="Van de Peer Y."/>
            <person name="Liu Z.J."/>
        </authorList>
    </citation>
    <scope>NUCLEOTIDE SEQUENCE [LARGE SCALE GENOMIC DNA]</scope>
    <source>
        <strain evidence="3">Lor287</strain>
    </source>
</reference>
<keyword evidence="4" id="KW-1185">Reference proteome</keyword>
<dbReference type="PANTHER" id="PTHR33143">
    <property type="entry name" value="F16F4.1 PROTEIN-RELATED"/>
    <property type="match status" value="1"/>
</dbReference>
<evidence type="ECO:0000313" key="3">
    <source>
        <dbReference type="EMBL" id="KAK8949260.1"/>
    </source>
</evidence>
<organism evidence="3 4">
    <name type="scientific">Platanthera zijinensis</name>
    <dbReference type="NCBI Taxonomy" id="2320716"/>
    <lineage>
        <taxon>Eukaryota</taxon>
        <taxon>Viridiplantae</taxon>
        <taxon>Streptophyta</taxon>
        <taxon>Embryophyta</taxon>
        <taxon>Tracheophyta</taxon>
        <taxon>Spermatophyta</taxon>
        <taxon>Magnoliopsida</taxon>
        <taxon>Liliopsida</taxon>
        <taxon>Asparagales</taxon>
        <taxon>Orchidaceae</taxon>
        <taxon>Orchidoideae</taxon>
        <taxon>Orchideae</taxon>
        <taxon>Orchidinae</taxon>
        <taxon>Platanthera</taxon>
    </lineage>
</organism>
<dbReference type="InterPro" id="IPR008889">
    <property type="entry name" value="VQ"/>
</dbReference>
<name>A0AAP0BSD1_9ASPA</name>
<dbReference type="PANTHER" id="PTHR33143:SF6">
    <property type="entry name" value="OS08G0102900 PROTEIN"/>
    <property type="match status" value="1"/>
</dbReference>
<proteinExistence type="predicted"/>